<evidence type="ECO:0000256" key="7">
    <source>
        <dbReference type="ARBA" id="ARBA00011738"/>
    </source>
</evidence>
<comment type="function">
    <text evidence="2">Exoglycosidase that cleaves the single beta-linked mannose residue from the non-reducing end of all N-linked glycoprotein oligosaccharides.</text>
</comment>
<dbReference type="GO" id="GO:0005975">
    <property type="term" value="P:carbohydrate metabolic process"/>
    <property type="evidence" value="ECO:0007669"/>
    <property type="project" value="InterPro"/>
</dbReference>
<dbReference type="InterPro" id="IPR008979">
    <property type="entry name" value="Galactose-bd-like_sf"/>
</dbReference>
<dbReference type="FunFam" id="3.20.20.80:FF:000035">
    <property type="entry name" value="Mannosidase beta"/>
    <property type="match status" value="1"/>
</dbReference>
<evidence type="ECO:0000256" key="18">
    <source>
        <dbReference type="ARBA" id="ARBA00033445"/>
    </source>
</evidence>
<dbReference type="InterPro" id="IPR006103">
    <property type="entry name" value="Glyco_hydro_2_cat"/>
</dbReference>
<dbReference type="Pfam" id="PF02836">
    <property type="entry name" value="Glyco_hydro_2_C"/>
    <property type="match status" value="1"/>
</dbReference>
<evidence type="ECO:0000256" key="20">
    <source>
        <dbReference type="ARBA" id="ARBA00041069"/>
    </source>
</evidence>
<evidence type="ECO:0000256" key="12">
    <source>
        <dbReference type="ARBA" id="ARBA00022801"/>
    </source>
</evidence>
<evidence type="ECO:0000256" key="21">
    <source>
        <dbReference type="ARBA" id="ARBA00041614"/>
    </source>
</evidence>
<evidence type="ECO:0000256" key="16">
    <source>
        <dbReference type="ARBA" id="ARBA00023295"/>
    </source>
</evidence>
<dbReference type="Proteomes" id="UP001258017">
    <property type="component" value="Unassembled WGS sequence"/>
</dbReference>
<dbReference type="FunFam" id="2.60.120.260:FF:000060">
    <property type="entry name" value="Probable beta-mannosidase"/>
    <property type="match status" value="1"/>
</dbReference>
<proteinExistence type="inferred from homology"/>
<dbReference type="Pfam" id="PF17753">
    <property type="entry name" value="Ig_mannosidase"/>
    <property type="match status" value="1"/>
</dbReference>
<dbReference type="SUPFAM" id="SSF49303">
    <property type="entry name" value="beta-Galactosidase/glucuronidase domain"/>
    <property type="match status" value="3"/>
</dbReference>
<feature type="domain" description="Mannosidase Ig/CBM-like" evidence="25">
    <location>
        <begin position="713"/>
        <end position="813"/>
    </location>
</feature>
<evidence type="ECO:0000256" key="13">
    <source>
        <dbReference type="ARBA" id="ARBA00023157"/>
    </source>
</evidence>
<evidence type="ECO:0000256" key="1">
    <source>
        <dbReference type="ARBA" id="ARBA00000829"/>
    </source>
</evidence>
<sequence length="913" mass="105112">MKESIILILIVFINNVTVEFITLDGVWKGTILCDQFSNEKCEELDFHAVVPGGAYTDLVSAHIIPNNFVAMNDIKNRWVGNQTIMYTKNFTATSSFINSPTIALVFHGLDTFATIFLNGHKVGEASNMFLKYIFHVKQYIKTGKNTLKVVFYSAVKIADDLYKNQSLQYIVPPKCVPKEYNGECHVNHIRKMQASFSWDWGPAFPSMGIWKNVELISTSEILVTEITTDIYKKDSMWEIIITTFFELPPNEENSTVMCNISPTLYIDNSSYIQNFTDIILQTKNRYATASTILYVHTESVDRWWPNGYGKQNLYTLKVTITTVTKKIDKHIRIGFRTVELVQEPLEKGLSFYFRVNGIPIFAKGSNFIPASIFPELAAKYHVIRHLLLSAKEAHMNMLRVWGGGMYESDLFYDLADELGIMIWQDFMFACSMYPTSETFLNSVKEEVTQNVRRLKIHPSIVLWAGNNENEAALYGDWYGTGSAHVYKDDYIKLYVNLIKKEVEKLDPTRPFVVSSPSNGLYTEKYNFTGKNPYSNLYGDVHYYNYIKNGWDINQYPRSRFVSEYGFQSMPSIYTMLTAIESLDNLRVDSSFMNHRQHLPFGTGFMKFLISKNFVIPTTNNKIRDFADFIYLSQINQAVSVKIETESYRQARSDLNALGEGFTMGALYWQLNDVWQAPSWSSIEYGGRWKMLHYYAIEFFAPIIVTSHLSQANELSIYIVSDKLYEVDNCSVKLSIYNWNSTIPVHVLTLDNIKIEPNKATLVTKIWLNEFLEKMNCGALVDAKKFCIIQLTLEDNNALQIAPINYVYPTALKDINIPLANVTVKINVNYLPGKLSNYPDYEIELITNNIALFVWLELESIHGRFSENGFHMFEQKKHVKFHAYEATTPEMLLKDIKVTTLSDIYNPNRVTNWE</sequence>
<dbReference type="Gene3D" id="2.60.40.10">
    <property type="entry name" value="Immunoglobulins"/>
    <property type="match status" value="3"/>
</dbReference>
<evidence type="ECO:0000256" key="19">
    <source>
        <dbReference type="ARBA" id="ARBA00038429"/>
    </source>
</evidence>
<evidence type="ECO:0000256" key="14">
    <source>
        <dbReference type="ARBA" id="ARBA00023180"/>
    </source>
</evidence>
<protein>
    <recommendedName>
        <fullName evidence="9">Beta-mannosidase</fullName>
        <ecNumber evidence="8">3.2.1.25</ecNumber>
    </recommendedName>
    <alternativeName>
        <fullName evidence="20">Beta-mannosidase B</fullName>
    </alternativeName>
    <alternativeName>
        <fullName evidence="17">Lysosomal beta A mannosidase</fullName>
    </alternativeName>
    <alternativeName>
        <fullName evidence="18">Mannanase</fullName>
    </alternativeName>
    <alternativeName>
        <fullName evidence="21">Mannanase B</fullName>
    </alternativeName>
</protein>
<keyword evidence="28" id="KW-1185">Reference proteome</keyword>
<dbReference type="InterPro" id="IPR041625">
    <property type="entry name" value="Beta-mannosidase_Ig"/>
</dbReference>
<dbReference type="Pfam" id="PF00703">
    <property type="entry name" value="Glyco_hydro_2"/>
    <property type="match status" value="1"/>
</dbReference>
<evidence type="ECO:0000259" key="26">
    <source>
        <dbReference type="Pfam" id="PF22666"/>
    </source>
</evidence>
<dbReference type="InterPro" id="IPR054593">
    <property type="entry name" value="Beta-mannosidase-like_N2"/>
</dbReference>
<dbReference type="InterPro" id="IPR006102">
    <property type="entry name" value="Ig-like_GH2"/>
</dbReference>
<keyword evidence="15" id="KW-0458">Lysosome</keyword>
<dbReference type="Pfam" id="PF17786">
    <property type="entry name" value="Mannosidase_ig"/>
    <property type="match status" value="1"/>
</dbReference>
<evidence type="ECO:0000256" key="11">
    <source>
        <dbReference type="ARBA" id="ARBA00022729"/>
    </source>
</evidence>
<evidence type="ECO:0000256" key="3">
    <source>
        <dbReference type="ARBA" id="ARBA00004371"/>
    </source>
</evidence>
<comment type="pathway">
    <text evidence="5">Glycan metabolism; N-glycan degradation.</text>
</comment>
<evidence type="ECO:0000256" key="10">
    <source>
        <dbReference type="ARBA" id="ARBA00022525"/>
    </source>
</evidence>
<dbReference type="InterPro" id="IPR041447">
    <property type="entry name" value="Mannosidase_ig"/>
</dbReference>
<feature type="domain" description="Glycoside hydrolase family 2 immunoglobulin-like beta-sandwich" evidence="22">
    <location>
        <begin position="249"/>
        <end position="336"/>
    </location>
</feature>
<evidence type="ECO:0000256" key="9">
    <source>
        <dbReference type="ARBA" id="ARBA00015707"/>
    </source>
</evidence>
<name>A0AAD9RII1_9HYME</name>
<evidence type="ECO:0000313" key="28">
    <source>
        <dbReference type="Proteomes" id="UP001258017"/>
    </source>
</evidence>
<dbReference type="GO" id="GO:0005576">
    <property type="term" value="C:extracellular region"/>
    <property type="evidence" value="ECO:0007669"/>
    <property type="project" value="UniProtKB-SubCell"/>
</dbReference>
<dbReference type="PANTHER" id="PTHR43730:SF1">
    <property type="entry name" value="BETA-MANNOSIDASE"/>
    <property type="match status" value="1"/>
</dbReference>
<feature type="domain" description="Glycoside hydrolase family 2 catalytic" evidence="23">
    <location>
        <begin position="422"/>
        <end position="571"/>
    </location>
</feature>
<comment type="catalytic activity">
    <reaction evidence="1">
        <text>Hydrolysis of terminal, non-reducing beta-D-mannose residues in beta-D-mannosides.</text>
        <dbReference type="EC" id="3.2.1.25"/>
    </reaction>
</comment>
<dbReference type="Gene3D" id="2.60.120.260">
    <property type="entry name" value="Galactose-binding domain-like"/>
    <property type="match status" value="1"/>
</dbReference>
<dbReference type="GO" id="GO:0004567">
    <property type="term" value="F:beta-mannosidase activity"/>
    <property type="evidence" value="ECO:0007669"/>
    <property type="project" value="UniProtKB-EC"/>
</dbReference>
<evidence type="ECO:0000256" key="15">
    <source>
        <dbReference type="ARBA" id="ARBA00023228"/>
    </source>
</evidence>
<dbReference type="GO" id="GO:0005764">
    <property type="term" value="C:lysosome"/>
    <property type="evidence" value="ECO:0007669"/>
    <property type="project" value="UniProtKB-SubCell"/>
</dbReference>
<dbReference type="InterPro" id="IPR017853">
    <property type="entry name" value="GH"/>
</dbReference>
<gene>
    <name evidence="27" type="ORF">KPH14_012551</name>
</gene>
<dbReference type="InterPro" id="IPR036156">
    <property type="entry name" value="Beta-gal/glucu_dom_sf"/>
</dbReference>
<comment type="subunit">
    <text evidence="7">Homodimer.</text>
</comment>
<keyword evidence="16" id="KW-0326">Glycosidase</keyword>
<dbReference type="InterPro" id="IPR013783">
    <property type="entry name" value="Ig-like_fold"/>
</dbReference>
<evidence type="ECO:0000313" key="27">
    <source>
        <dbReference type="EMBL" id="KAK2580314.1"/>
    </source>
</evidence>
<feature type="domain" description="Beta-mannosidase-like galactose-binding" evidence="26">
    <location>
        <begin position="46"/>
        <end position="211"/>
    </location>
</feature>
<evidence type="ECO:0000256" key="8">
    <source>
        <dbReference type="ARBA" id="ARBA00012754"/>
    </source>
</evidence>
<keyword evidence="11" id="KW-0732">Signal</keyword>
<keyword evidence="10" id="KW-0964">Secreted</keyword>
<evidence type="ECO:0000256" key="5">
    <source>
        <dbReference type="ARBA" id="ARBA00004740"/>
    </source>
</evidence>
<accession>A0AAD9RII1</accession>
<evidence type="ECO:0000256" key="6">
    <source>
        <dbReference type="ARBA" id="ARBA00011245"/>
    </source>
</evidence>
<dbReference type="PANTHER" id="PTHR43730">
    <property type="entry name" value="BETA-MANNOSIDASE"/>
    <property type="match status" value="1"/>
</dbReference>
<reference evidence="27" key="1">
    <citation type="submission" date="2021-08" db="EMBL/GenBank/DDBJ databases">
        <authorList>
            <person name="Misof B."/>
            <person name="Oliver O."/>
            <person name="Podsiadlowski L."/>
            <person name="Donath A."/>
            <person name="Peters R."/>
            <person name="Mayer C."/>
            <person name="Rust J."/>
            <person name="Gunkel S."/>
            <person name="Lesny P."/>
            <person name="Martin S."/>
            <person name="Oeyen J.P."/>
            <person name="Petersen M."/>
            <person name="Panagiotis P."/>
            <person name="Wilbrandt J."/>
            <person name="Tanja T."/>
        </authorList>
    </citation>
    <scope>NUCLEOTIDE SEQUENCE</scope>
    <source>
        <strain evidence="27">GBR_01_08_01A</strain>
        <tissue evidence="27">Thorax + abdomen</tissue>
    </source>
</reference>
<evidence type="ECO:0000256" key="4">
    <source>
        <dbReference type="ARBA" id="ARBA00004613"/>
    </source>
</evidence>
<evidence type="ECO:0000259" key="25">
    <source>
        <dbReference type="Pfam" id="PF17786"/>
    </source>
</evidence>
<dbReference type="SUPFAM" id="SSF49785">
    <property type="entry name" value="Galactose-binding domain-like"/>
    <property type="match status" value="1"/>
</dbReference>
<dbReference type="EC" id="3.2.1.25" evidence="8"/>
<dbReference type="InterPro" id="IPR050887">
    <property type="entry name" value="Beta-mannosidase_GH2"/>
</dbReference>
<dbReference type="EMBL" id="JAIFRP010000062">
    <property type="protein sequence ID" value="KAK2580314.1"/>
    <property type="molecule type" value="Genomic_DNA"/>
</dbReference>
<feature type="domain" description="Beta-mannosidase Ig-fold" evidence="24">
    <location>
        <begin position="838"/>
        <end position="903"/>
    </location>
</feature>
<keyword evidence="13" id="KW-1015">Disulfide bond</keyword>
<keyword evidence="12" id="KW-0378">Hydrolase</keyword>
<comment type="subunit">
    <text evidence="6">Monomer.</text>
</comment>
<dbReference type="SUPFAM" id="SSF51445">
    <property type="entry name" value="(Trans)glycosidases"/>
    <property type="match status" value="1"/>
</dbReference>
<comment type="caution">
    <text evidence="27">The sequence shown here is derived from an EMBL/GenBank/DDBJ whole genome shotgun (WGS) entry which is preliminary data.</text>
</comment>
<keyword evidence="14" id="KW-0325">Glycoprotein</keyword>
<dbReference type="Pfam" id="PF22666">
    <property type="entry name" value="Glyco_hydro_2_N2"/>
    <property type="match status" value="1"/>
</dbReference>
<organism evidence="27 28">
    <name type="scientific">Odynerus spinipes</name>
    <dbReference type="NCBI Taxonomy" id="1348599"/>
    <lineage>
        <taxon>Eukaryota</taxon>
        <taxon>Metazoa</taxon>
        <taxon>Ecdysozoa</taxon>
        <taxon>Arthropoda</taxon>
        <taxon>Hexapoda</taxon>
        <taxon>Insecta</taxon>
        <taxon>Pterygota</taxon>
        <taxon>Neoptera</taxon>
        <taxon>Endopterygota</taxon>
        <taxon>Hymenoptera</taxon>
        <taxon>Apocrita</taxon>
        <taxon>Aculeata</taxon>
        <taxon>Vespoidea</taxon>
        <taxon>Vespidae</taxon>
        <taxon>Eumeninae</taxon>
        <taxon>Odynerus</taxon>
    </lineage>
</organism>
<evidence type="ECO:0000256" key="2">
    <source>
        <dbReference type="ARBA" id="ARBA00003150"/>
    </source>
</evidence>
<evidence type="ECO:0000256" key="17">
    <source>
        <dbReference type="ARBA" id="ARBA00032581"/>
    </source>
</evidence>
<evidence type="ECO:0000259" key="24">
    <source>
        <dbReference type="Pfam" id="PF17753"/>
    </source>
</evidence>
<dbReference type="AlphaFoldDB" id="A0AAD9RII1"/>
<dbReference type="Gene3D" id="3.20.20.80">
    <property type="entry name" value="Glycosidases"/>
    <property type="match status" value="1"/>
</dbReference>
<reference evidence="27" key="2">
    <citation type="journal article" date="2023" name="Commun. Biol.">
        <title>Intrasexual cuticular hydrocarbon dimorphism in a wasp sheds light on hydrocarbon biosynthesis genes in Hymenoptera.</title>
        <authorList>
            <person name="Moris V.C."/>
            <person name="Podsiadlowski L."/>
            <person name="Martin S."/>
            <person name="Oeyen J.P."/>
            <person name="Donath A."/>
            <person name="Petersen M."/>
            <person name="Wilbrandt J."/>
            <person name="Misof B."/>
            <person name="Liedtke D."/>
            <person name="Thamm M."/>
            <person name="Scheiner R."/>
            <person name="Schmitt T."/>
            <person name="Niehuis O."/>
        </authorList>
    </citation>
    <scope>NUCLEOTIDE SEQUENCE</scope>
    <source>
        <strain evidence="27">GBR_01_08_01A</strain>
    </source>
</reference>
<evidence type="ECO:0000259" key="23">
    <source>
        <dbReference type="Pfam" id="PF02836"/>
    </source>
</evidence>
<evidence type="ECO:0000259" key="22">
    <source>
        <dbReference type="Pfam" id="PF00703"/>
    </source>
</evidence>
<dbReference type="GO" id="GO:0006516">
    <property type="term" value="P:glycoprotein catabolic process"/>
    <property type="evidence" value="ECO:0007669"/>
    <property type="project" value="TreeGrafter"/>
</dbReference>
<comment type="subcellular location">
    <subcellularLocation>
        <location evidence="3">Lysosome</location>
    </subcellularLocation>
    <subcellularLocation>
        <location evidence="4">Secreted</location>
    </subcellularLocation>
</comment>
<comment type="similarity">
    <text evidence="19">Belongs to the glycosyl hydrolase 2 family. Beta-mannosidase B subfamily.</text>
</comment>